<dbReference type="Proteomes" id="UP000307507">
    <property type="component" value="Unassembled WGS sequence"/>
</dbReference>
<evidence type="ECO:0000313" key="2">
    <source>
        <dbReference type="EMBL" id="THF51782.1"/>
    </source>
</evidence>
<proteinExistence type="predicted"/>
<organism evidence="2 3">
    <name type="scientific">Flavobacterium supellecticarium</name>
    <dbReference type="NCBI Taxonomy" id="2565924"/>
    <lineage>
        <taxon>Bacteria</taxon>
        <taxon>Pseudomonadati</taxon>
        <taxon>Bacteroidota</taxon>
        <taxon>Flavobacteriia</taxon>
        <taxon>Flavobacteriales</taxon>
        <taxon>Flavobacteriaceae</taxon>
        <taxon>Flavobacterium</taxon>
    </lineage>
</organism>
<keyword evidence="1" id="KW-0812">Transmembrane</keyword>
<keyword evidence="3" id="KW-1185">Reference proteome</keyword>
<feature type="transmembrane region" description="Helical" evidence="1">
    <location>
        <begin position="130"/>
        <end position="154"/>
    </location>
</feature>
<evidence type="ECO:0000313" key="3">
    <source>
        <dbReference type="Proteomes" id="UP000307507"/>
    </source>
</evidence>
<keyword evidence="1" id="KW-1133">Transmembrane helix</keyword>
<evidence type="ECO:0000256" key="1">
    <source>
        <dbReference type="SAM" id="Phobius"/>
    </source>
</evidence>
<protein>
    <submittedName>
        <fullName evidence="2">Uncharacterized protein</fullName>
    </submittedName>
</protein>
<accession>A0A4S4A0T4</accession>
<dbReference type="RefSeq" id="WP_136402766.1">
    <property type="nucleotide sequence ID" value="NZ_SSNZ01000002.1"/>
</dbReference>
<dbReference type="EMBL" id="SSNZ01000002">
    <property type="protein sequence ID" value="THF51782.1"/>
    <property type="molecule type" value="Genomic_DNA"/>
</dbReference>
<dbReference type="AlphaFoldDB" id="A0A4S4A0T4"/>
<dbReference type="OrthoDB" id="1322294at2"/>
<reference evidence="2 3" key="1">
    <citation type="submission" date="2019-04" db="EMBL/GenBank/DDBJ databases">
        <title>Flavobacterium sp. nov. isolated from construction timber.</title>
        <authorList>
            <person name="Lin S.-Y."/>
            <person name="Chang C.-T."/>
            <person name="Young C.-C."/>
        </authorList>
    </citation>
    <scope>NUCLEOTIDE SEQUENCE [LARGE SCALE GENOMIC DNA]</scope>
    <source>
        <strain evidence="2 3">CC-CTC003</strain>
    </source>
</reference>
<sequence>MEKVGVYISGLGQSFQQESFEKYAIRLKNEFCFTDNGSEFELKTEKIVYTEERDSTVVSIFKYKKDNPDNAELVYKLYDFKYHEILTERFKKQNLLLKNLILLGLILKKLPQLFLRIFSRGSFSRPYLTFYAFLVLLVISLAIIFLIPASIDIVTQYGAQKEIKTLIESCHLDFEKITGFLSGLSQKTKWFVPITTFILLVIPESKTLLTSLATEFVCVDQYIENGDQSQLVLGNLDLLIEYIAENDPKAQIHYHSYSFGTIIAMDLLFPIGNVPSANTKDRSELLITIGTPYEFINAYYPKFFNNRSAQMETKLTWMNVYSIADALATNFRKDTNRGPALFGIDGFSLLPININYEVTSDKSMTLFNFITMYAIRMHKCYWDASPNGQSCIRVLCNEMKARGFI</sequence>
<name>A0A4S4A0T4_9FLAO</name>
<comment type="caution">
    <text evidence="2">The sequence shown here is derived from an EMBL/GenBank/DDBJ whole genome shotgun (WGS) entry which is preliminary data.</text>
</comment>
<gene>
    <name evidence="2" type="ORF">E6C50_08480</name>
</gene>
<keyword evidence="1" id="KW-0472">Membrane</keyword>